<gene>
    <name evidence="5" type="ORF">GWK41_01770</name>
</gene>
<dbReference type="Gene3D" id="3.20.20.450">
    <property type="entry name" value="EAL domain"/>
    <property type="match status" value="1"/>
</dbReference>
<evidence type="ECO:0000259" key="1">
    <source>
        <dbReference type="PROSITE" id="PS50112"/>
    </source>
</evidence>
<dbReference type="PANTHER" id="PTHR33121:SF70">
    <property type="entry name" value="SIGNALING PROTEIN YKOW"/>
    <property type="match status" value="1"/>
</dbReference>
<dbReference type="InterPro" id="IPR043128">
    <property type="entry name" value="Rev_trsase/Diguanyl_cyclase"/>
</dbReference>
<name>A0ABS1GFT8_9AQUI</name>
<dbReference type="Pfam" id="PF00563">
    <property type="entry name" value="EAL"/>
    <property type="match status" value="1"/>
</dbReference>
<dbReference type="RefSeq" id="WP_200673195.1">
    <property type="nucleotide sequence ID" value="NZ_JAACYA010000001.1"/>
</dbReference>
<feature type="domain" description="PAS" evidence="1">
    <location>
        <begin position="113"/>
        <end position="171"/>
    </location>
</feature>
<dbReference type="SUPFAM" id="SSF55073">
    <property type="entry name" value="Nucleotide cyclase"/>
    <property type="match status" value="1"/>
</dbReference>
<dbReference type="PANTHER" id="PTHR33121">
    <property type="entry name" value="CYCLIC DI-GMP PHOSPHODIESTERASE PDEF"/>
    <property type="match status" value="1"/>
</dbReference>
<dbReference type="NCBIfam" id="TIGR00254">
    <property type="entry name" value="GGDEF"/>
    <property type="match status" value="1"/>
</dbReference>
<dbReference type="SMART" id="SM00052">
    <property type="entry name" value="EAL"/>
    <property type="match status" value="1"/>
</dbReference>
<dbReference type="PROSITE" id="PS50113">
    <property type="entry name" value="PAC"/>
    <property type="match status" value="1"/>
</dbReference>
<dbReference type="CDD" id="cd01949">
    <property type="entry name" value="GGDEF"/>
    <property type="match status" value="1"/>
</dbReference>
<evidence type="ECO:0000259" key="3">
    <source>
        <dbReference type="PROSITE" id="PS50883"/>
    </source>
</evidence>
<dbReference type="InterPro" id="IPR050706">
    <property type="entry name" value="Cyclic-di-GMP_PDE-like"/>
</dbReference>
<dbReference type="SMART" id="SM00267">
    <property type="entry name" value="GGDEF"/>
    <property type="match status" value="1"/>
</dbReference>
<proteinExistence type="predicted"/>
<dbReference type="InterPro" id="IPR000700">
    <property type="entry name" value="PAS-assoc_C"/>
</dbReference>
<dbReference type="Pfam" id="PF13426">
    <property type="entry name" value="PAS_9"/>
    <property type="match status" value="2"/>
</dbReference>
<dbReference type="PROSITE" id="PS50887">
    <property type="entry name" value="GGDEF"/>
    <property type="match status" value="1"/>
</dbReference>
<dbReference type="Gene3D" id="3.30.70.270">
    <property type="match status" value="1"/>
</dbReference>
<dbReference type="InterPro" id="IPR035965">
    <property type="entry name" value="PAS-like_dom_sf"/>
</dbReference>
<evidence type="ECO:0000313" key="6">
    <source>
        <dbReference type="Proteomes" id="UP000772812"/>
    </source>
</evidence>
<feature type="domain" description="PAC" evidence="2">
    <location>
        <begin position="178"/>
        <end position="234"/>
    </location>
</feature>
<dbReference type="Proteomes" id="UP000772812">
    <property type="component" value="Unassembled WGS sequence"/>
</dbReference>
<feature type="domain" description="EAL" evidence="3">
    <location>
        <begin position="404"/>
        <end position="645"/>
    </location>
</feature>
<dbReference type="CDD" id="cd01948">
    <property type="entry name" value="EAL"/>
    <property type="match status" value="1"/>
</dbReference>
<dbReference type="PROSITE" id="PS50112">
    <property type="entry name" value="PAS"/>
    <property type="match status" value="1"/>
</dbReference>
<dbReference type="InterPro" id="IPR000014">
    <property type="entry name" value="PAS"/>
</dbReference>
<dbReference type="InterPro" id="IPR035919">
    <property type="entry name" value="EAL_sf"/>
</dbReference>
<reference evidence="5 6" key="1">
    <citation type="journal article" date="2021" name="Syst. Appl. Microbiol.">
        <title>Persephonella atlantica sp. nov.: How to adapt to physico-chemical gradients in high temperature hydrothermal habitats.</title>
        <authorList>
            <person name="Francois D.X."/>
            <person name="Godfroy A."/>
            <person name="Mathien C."/>
            <person name="Aube J."/>
            <person name="Cathalot C."/>
            <person name="Lesongeur F."/>
            <person name="L'Haridon S."/>
            <person name="Philippon X."/>
            <person name="Roussel E.G."/>
        </authorList>
    </citation>
    <scope>NUCLEOTIDE SEQUENCE [LARGE SCALE GENOMIC DNA]</scope>
    <source>
        <strain evidence="5 6">MO1340</strain>
    </source>
</reference>
<dbReference type="PROSITE" id="PS50883">
    <property type="entry name" value="EAL"/>
    <property type="match status" value="1"/>
</dbReference>
<feature type="domain" description="GGDEF" evidence="4">
    <location>
        <begin position="265"/>
        <end position="393"/>
    </location>
</feature>
<dbReference type="SUPFAM" id="SSF55785">
    <property type="entry name" value="PYP-like sensor domain (PAS domain)"/>
    <property type="match status" value="1"/>
</dbReference>
<evidence type="ECO:0000259" key="2">
    <source>
        <dbReference type="PROSITE" id="PS50113"/>
    </source>
</evidence>
<dbReference type="InterPro" id="IPR029787">
    <property type="entry name" value="Nucleotide_cyclase"/>
</dbReference>
<dbReference type="InterPro" id="IPR001633">
    <property type="entry name" value="EAL_dom"/>
</dbReference>
<evidence type="ECO:0000313" key="5">
    <source>
        <dbReference type="EMBL" id="MBK3331792.1"/>
    </source>
</evidence>
<keyword evidence="6" id="KW-1185">Reference proteome</keyword>
<dbReference type="Gene3D" id="3.30.450.20">
    <property type="entry name" value="PAS domain"/>
    <property type="match status" value="2"/>
</dbReference>
<accession>A0ABS1GFT8</accession>
<dbReference type="EMBL" id="JAACYA010000001">
    <property type="protein sequence ID" value="MBK3331792.1"/>
    <property type="molecule type" value="Genomic_DNA"/>
</dbReference>
<dbReference type="InterPro" id="IPR000160">
    <property type="entry name" value="GGDEF_dom"/>
</dbReference>
<organism evidence="5 6">
    <name type="scientific">Persephonella atlantica</name>
    <dbReference type="NCBI Taxonomy" id="2699429"/>
    <lineage>
        <taxon>Bacteria</taxon>
        <taxon>Pseudomonadati</taxon>
        <taxon>Aquificota</taxon>
        <taxon>Aquificia</taxon>
        <taxon>Aquificales</taxon>
        <taxon>Hydrogenothermaceae</taxon>
        <taxon>Persephonella</taxon>
    </lineage>
</organism>
<dbReference type="SUPFAM" id="SSF141868">
    <property type="entry name" value="EAL domain-like"/>
    <property type="match status" value="1"/>
</dbReference>
<dbReference type="NCBIfam" id="TIGR00229">
    <property type="entry name" value="sensory_box"/>
    <property type="match status" value="1"/>
</dbReference>
<sequence length="645" mass="74350">MDNHIFENILLCIPDILIVSDGRGEIIFSNEKPEKISHIIKNSHIETAGKKLSISDILKSKNPQQFSNKTAVFLDKTEKRYFHIVISTINLDGNTRFVILLRDITDLKQKEENLNLYKTIFENTLDAIGIVDDRGIYVAQNKSNEELLGYKIEEIKDKHFSEILKIKNPDEVWDQLKKKGRLRFLGSSVDKSGKEKFFDIVAITVKDTSGRDKYYVGIKRDITDLIKREKELEKLNRQLKKRLYTDPLTDLPNRIKLIEDIKSVASPKLAILNIDDFKEINDFYGYQVGDFVLKKLGETIKSLLPEKGFRLYRLSGDEFGILSLRFIQSSEFEKIINGIIYYINEHPVIYKDNEIHISLTAGISLENHNILNKADMALKYAKENKKPVVYYKAELQIKELYETNILMTRKIKDALKNNRITVYYQPIFSNKTGKIERFESLVRMVDVDGTIILPSQFLEISKKARLYSEIAKKVIKTSFENFKNANVGFSINLSVKDIQNREITELIFEYLSSKDYNGNVVFEILESEGIENYREVSGFIKEVKNLGGKISIDDFGSGYSNFEYILKLDVDFIKIDSSLIKNIDSDIYSQIIVETIVGFAQKLGIQTIAEFVHSEDVYETVKNLGIDYSQGFFLGKPQPFEQLSE</sequence>
<dbReference type="Pfam" id="PF00990">
    <property type="entry name" value="GGDEF"/>
    <property type="match status" value="1"/>
</dbReference>
<comment type="caution">
    <text evidence="5">The sequence shown here is derived from an EMBL/GenBank/DDBJ whole genome shotgun (WGS) entry which is preliminary data.</text>
</comment>
<evidence type="ECO:0000259" key="4">
    <source>
        <dbReference type="PROSITE" id="PS50887"/>
    </source>
</evidence>
<protein>
    <submittedName>
        <fullName evidence="5">EAL domain-containing protein</fullName>
    </submittedName>
</protein>